<protein>
    <submittedName>
        <fullName evidence="1">Uncharacterized protein</fullName>
    </submittedName>
</protein>
<dbReference type="EMBL" id="JBICBT010000573">
    <property type="protein sequence ID" value="KAL3109374.1"/>
    <property type="molecule type" value="Genomic_DNA"/>
</dbReference>
<dbReference type="Proteomes" id="UP001620626">
    <property type="component" value="Unassembled WGS sequence"/>
</dbReference>
<evidence type="ECO:0000313" key="2">
    <source>
        <dbReference type="Proteomes" id="UP001620626"/>
    </source>
</evidence>
<evidence type="ECO:0000313" key="1">
    <source>
        <dbReference type="EMBL" id="KAL3109374.1"/>
    </source>
</evidence>
<organism evidence="1 2">
    <name type="scientific">Heterodera trifolii</name>
    <dbReference type="NCBI Taxonomy" id="157864"/>
    <lineage>
        <taxon>Eukaryota</taxon>
        <taxon>Metazoa</taxon>
        <taxon>Ecdysozoa</taxon>
        <taxon>Nematoda</taxon>
        <taxon>Chromadorea</taxon>
        <taxon>Rhabditida</taxon>
        <taxon>Tylenchina</taxon>
        <taxon>Tylenchomorpha</taxon>
        <taxon>Tylenchoidea</taxon>
        <taxon>Heteroderidae</taxon>
        <taxon>Heteroderinae</taxon>
        <taxon>Heterodera</taxon>
    </lineage>
</organism>
<reference evidence="1 2" key="1">
    <citation type="submission" date="2024-10" db="EMBL/GenBank/DDBJ databases">
        <authorList>
            <person name="Kim D."/>
        </authorList>
    </citation>
    <scope>NUCLEOTIDE SEQUENCE [LARGE SCALE GENOMIC DNA]</scope>
    <source>
        <strain evidence="1">BH-2024</strain>
    </source>
</reference>
<sequence length="245" mass="28076">MDSFSCVVFRLPPMVPMCEVLFTVFHDRGSHFASMFPLMEKLNGLFRHFARILPPMVDLLLNEDWDLLVIDDLMCPFGYFMATLKRRFWDSARNGPMPHLLIVYGTAAQMLNSAESVRAINSRDVFRPSLFSHRLFAFYENFAEIVLVNWITESYMMPNISKFGVPNFSWAELFRQTDYEFSDFIDRMGWPAIGTSAAVSLLPPAFSEFVDVPFSRGTVLLNALFGAMNALSEYHIIFAYDGPPN</sequence>
<gene>
    <name evidence="1" type="ORF">niasHT_015219</name>
</gene>
<name>A0ABD2L4I3_9BILA</name>
<keyword evidence="2" id="KW-1185">Reference proteome</keyword>
<accession>A0ABD2L4I3</accession>
<comment type="caution">
    <text evidence="1">The sequence shown here is derived from an EMBL/GenBank/DDBJ whole genome shotgun (WGS) entry which is preliminary data.</text>
</comment>
<dbReference type="AlphaFoldDB" id="A0ABD2L4I3"/>
<proteinExistence type="predicted"/>